<dbReference type="EMBL" id="JACGWN010000004">
    <property type="protein sequence ID" value="KAL0451554.1"/>
    <property type="molecule type" value="Genomic_DNA"/>
</dbReference>
<reference evidence="5" key="2">
    <citation type="journal article" date="2024" name="Plant">
        <title>Genomic evolution and insights into agronomic trait innovations of Sesamum species.</title>
        <authorList>
            <person name="Miao H."/>
            <person name="Wang L."/>
            <person name="Qu L."/>
            <person name="Liu H."/>
            <person name="Sun Y."/>
            <person name="Le M."/>
            <person name="Wang Q."/>
            <person name="Wei S."/>
            <person name="Zheng Y."/>
            <person name="Lin W."/>
            <person name="Duan Y."/>
            <person name="Cao H."/>
            <person name="Xiong S."/>
            <person name="Wang X."/>
            <person name="Wei L."/>
            <person name="Li C."/>
            <person name="Ma Q."/>
            <person name="Ju M."/>
            <person name="Zhao R."/>
            <person name="Li G."/>
            <person name="Mu C."/>
            <person name="Tian Q."/>
            <person name="Mei H."/>
            <person name="Zhang T."/>
            <person name="Gao T."/>
            <person name="Zhang H."/>
        </authorList>
    </citation>
    <scope>NUCLEOTIDE SEQUENCE</scope>
    <source>
        <strain evidence="5">KEN1</strain>
    </source>
</reference>
<reference evidence="5" key="1">
    <citation type="submission" date="2020-06" db="EMBL/GenBank/DDBJ databases">
        <authorList>
            <person name="Li T."/>
            <person name="Hu X."/>
            <person name="Zhang T."/>
            <person name="Song X."/>
            <person name="Zhang H."/>
            <person name="Dai N."/>
            <person name="Sheng W."/>
            <person name="Hou X."/>
            <person name="Wei L."/>
        </authorList>
    </citation>
    <scope>NUCLEOTIDE SEQUENCE</scope>
    <source>
        <strain evidence="5">KEN1</strain>
        <tissue evidence="5">Leaf</tissue>
    </source>
</reference>
<evidence type="ECO:0000313" key="5">
    <source>
        <dbReference type="EMBL" id="KAL0451554.1"/>
    </source>
</evidence>
<comment type="caution">
    <text evidence="5">The sequence shown here is derived from an EMBL/GenBank/DDBJ whole genome shotgun (WGS) entry which is preliminary data.</text>
</comment>
<keyword evidence="3" id="KW-0732">Signal</keyword>
<dbReference type="GO" id="GO:0003676">
    <property type="term" value="F:nucleic acid binding"/>
    <property type="evidence" value="ECO:0007669"/>
    <property type="project" value="InterPro"/>
</dbReference>
<dbReference type="Gene3D" id="4.10.60.10">
    <property type="entry name" value="Zinc finger, CCHC-type"/>
    <property type="match status" value="1"/>
</dbReference>
<dbReference type="SUPFAM" id="SSF57756">
    <property type="entry name" value="Retrovirus zinc finger-like domains"/>
    <property type="match status" value="1"/>
</dbReference>
<feature type="region of interest" description="Disordered" evidence="2">
    <location>
        <begin position="374"/>
        <end position="399"/>
    </location>
</feature>
<dbReference type="GO" id="GO:0008270">
    <property type="term" value="F:zinc ion binding"/>
    <property type="evidence" value="ECO:0007669"/>
    <property type="project" value="UniProtKB-KW"/>
</dbReference>
<dbReference type="Pfam" id="PF14223">
    <property type="entry name" value="Retrotran_gag_2"/>
    <property type="match status" value="1"/>
</dbReference>
<dbReference type="InterPro" id="IPR013103">
    <property type="entry name" value="RVT_2"/>
</dbReference>
<accession>A0AAW2XCP6</accession>
<keyword evidence="1" id="KW-0479">Metal-binding</keyword>
<feature type="signal peptide" evidence="3">
    <location>
        <begin position="1"/>
        <end position="19"/>
    </location>
</feature>
<dbReference type="Pfam" id="PF00098">
    <property type="entry name" value="zf-CCHC"/>
    <property type="match status" value="1"/>
</dbReference>
<dbReference type="PANTHER" id="PTHR47592:SF27">
    <property type="entry name" value="OS08G0421700 PROTEIN"/>
    <property type="match status" value="1"/>
</dbReference>
<feature type="compositionally biased region" description="Polar residues" evidence="2">
    <location>
        <begin position="377"/>
        <end position="386"/>
    </location>
</feature>
<dbReference type="PANTHER" id="PTHR47592">
    <property type="entry name" value="PBF68 PROTEIN"/>
    <property type="match status" value="1"/>
</dbReference>
<name>A0AAW2XCP6_9LAMI</name>
<keyword evidence="1" id="KW-0863">Zinc-finger</keyword>
<sequence length="781" mass="87588">MKIWLTMKGFLTVIQVTRPEPTDTNPRTAEIAQWIEKDQIGRGAILSALSDALFDVYCSDSYTAKSLWDELDRKYNTEEQGLEKYSVSKFMRYQMVEDRSVAEQTHEIINLEHALADAEMKLPEKFLVMSIVDKFPKSWKNFGMTLKHQKGRLSLDDLMIAISIEEEHRNQTHKMPVEHHPRANLIVGKQKVNKVNSNSKAISKGKTTKNKKTKANKPCWNCGQVEHWANLCPNKKGKNASDPPVIWAITGRTVSMGNSSTAKVLGIGSVDLKFPSGRVLSQFGIFIGKGYLDDGLFKIPVENNKNDMSDSIVLNVESSTLWHKISGIEVNTIVEFCDAVFIEDVFPMKTGIPSSVSLDDSLASTSTPEHVKKMTNVGVNPSSTSLTREESDEPRQSKRARVVKDFGSDFVTYNIEDDPVTFKDVVVSSQAKQWKEAVKSEMDSIVSNRTWKLVDLPPGCTTIGSLASVYSLPTHQMNVKIAFLYGELEEEIYTDQPEGFVAHGSCLEFIIEIKSFLKNKFEMKDMGEADVILGIKLIRSTNGIAISQSHYVEKIIEKFGCQNSRTAKTPYNSSVALFKNKSGVSVAQLRYSQIIESSRYLANGTRPEISFSVSKLARYISCPDRTHWSALDRVLRYLKGTVSLAIHYGRFPVVLEGYSDARWIAKNFGTELCALDTTGTKAEWLFGLLSQLPIVSQSLPPILVHCDSQITIAKVRSCKYNRKTKRHIQVRLKSIRALVSDRVIGIDFVGTKDNVADPLTKRLNLSQVNKFRLGMGLKTHQ</sequence>
<evidence type="ECO:0000256" key="1">
    <source>
        <dbReference type="PROSITE-ProRule" id="PRU00047"/>
    </source>
</evidence>
<dbReference type="AlphaFoldDB" id="A0AAW2XCP6"/>
<evidence type="ECO:0000259" key="4">
    <source>
        <dbReference type="PROSITE" id="PS50158"/>
    </source>
</evidence>
<feature type="compositionally biased region" description="Basic and acidic residues" evidence="2">
    <location>
        <begin position="387"/>
        <end position="399"/>
    </location>
</feature>
<keyword evidence="1" id="KW-0862">Zinc</keyword>
<dbReference type="InterPro" id="IPR001878">
    <property type="entry name" value="Znf_CCHC"/>
</dbReference>
<protein>
    <submittedName>
        <fullName evidence="5">Retrovirus-related Pol polyprotein from transposon TNT 1-94</fullName>
    </submittedName>
</protein>
<proteinExistence type="predicted"/>
<feature type="chain" id="PRO_5043710942" evidence="3">
    <location>
        <begin position="20"/>
        <end position="781"/>
    </location>
</feature>
<evidence type="ECO:0000256" key="2">
    <source>
        <dbReference type="SAM" id="MobiDB-lite"/>
    </source>
</evidence>
<dbReference type="CDD" id="cd09272">
    <property type="entry name" value="RNase_HI_RT_Ty1"/>
    <property type="match status" value="1"/>
</dbReference>
<dbReference type="PROSITE" id="PS50158">
    <property type="entry name" value="ZF_CCHC"/>
    <property type="match status" value="1"/>
</dbReference>
<evidence type="ECO:0000256" key="3">
    <source>
        <dbReference type="SAM" id="SignalP"/>
    </source>
</evidence>
<dbReference type="InterPro" id="IPR036875">
    <property type="entry name" value="Znf_CCHC_sf"/>
</dbReference>
<feature type="domain" description="CCHC-type" evidence="4">
    <location>
        <begin position="219"/>
        <end position="234"/>
    </location>
</feature>
<dbReference type="Pfam" id="PF07727">
    <property type="entry name" value="RVT_2"/>
    <property type="match status" value="1"/>
</dbReference>
<organism evidence="5">
    <name type="scientific">Sesamum latifolium</name>
    <dbReference type="NCBI Taxonomy" id="2727402"/>
    <lineage>
        <taxon>Eukaryota</taxon>
        <taxon>Viridiplantae</taxon>
        <taxon>Streptophyta</taxon>
        <taxon>Embryophyta</taxon>
        <taxon>Tracheophyta</taxon>
        <taxon>Spermatophyta</taxon>
        <taxon>Magnoliopsida</taxon>
        <taxon>eudicotyledons</taxon>
        <taxon>Gunneridae</taxon>
        <taxon>Pentapetalae</taxon>
        <taxon>asterids</taxon>
        <taxon>lamiids</taxon>
        <taxon>Lamiales</taxon>
        <taxon>Pedaliaceae</taxon>
        <taxon>Sesamum</taxon>
    </lineage>
</organism>
<dbReference type="SMART" id="SM00343">
    <property type="entry name" value="ZnF_C2HC"/>
    <property type="match status" value="1"/>
</dbReference>
<gene>
    <name evidence="5" type="ORF">Slati_1133500</name>
</gene>